<evidence type="ECO:0000313" key="2">
    <source>
        <dbReference type="EMBL" id="KAF4650686.1"/>
    </source>
</evidence>
<gene>
    <name evidence="2" type="ORF">FOL46_000797</name>
</gene>
<sequence length="220" mass="24177">MGAVAPTLSLYDSTNLDSPCLPEADPPPPVADLPPDVVVPMVFLVVKACVHPILLGSDFLAHYRMAVVYRELGPPLLQGVLKDRPNPAVTDAGRGYSVSATRWKNEPLKVPTRIIESFSELQKKRISARIWLCRLSFLLKAFVALVRSRRLLVVLSKDPPRKTLLTEPRLPAITAEKAECQAQTPKGPKEKGSQEGPKSRPLRLTVALVNRHVICPTALD</sequence>
<comment type="caution">
    <text evidence="2">The sequence shown here is derived from an EMBL/GenBank/DDBJ whole genome shotgun (WGS) entry which is preliminary data.</text>
</comment>
<dbReference type="Proteomes" id="UP000572268">
    <property type="component" value="Unassembled WGS sequence"/>
</dbReference>
<dbReference type="EMBL" id="JABANN010001195">
    <property type="protein sequence ID" value="KAF4650686.1"/>
    <property type="molecule type" value="Genomic_DNA"/>
</dbReference>
<protein>
    <submittedName>
        <fullName evidence="2">Uncharacterized protein</fullName>
    </submittedName>
</protein>
<reference evidence="2 3" key="1">
    <citation type="submission" date="2020-04" db="EMBL/GenBank/DDBJ databases">
        <title>Perkinsus olseni comparative genomics.</title>
        <authorList>
            <person name="Bogema D.R."/>
        </authorList>
    </citation>
    <scope>NUCLEOTIDE SEQUENCE [LARGE SCALE GENOMIC DNA]</scope>
    <source>
        <strain evidence="2">ATCC PRA-31</strain>
    </source>
</reference>
<feature type="region of interest" description="Disordered" evidence="1">
    <location>
        <begin position="175"/>
        <end position="199"/>
    </location>
</feature>
<dbReference type="AlphaFoldDB" id="A0A7J6KW36"/>
<accession>A0A7J6KW36</accession>
<organism evidence="2 3">
    <name type="scientific">Perkinsus olseni</name>
    <name type="common">Perkinsus atlanticus</name>
    <dbReference type="NCBI Taxonomy" id="32597"/>
    <lineage>
        <taxon>Eukaryota</taxon>
        <taxon>Sar</taxon>
        <taxon>Alveolata</taxon>
        <taxon>Perkinsozoa</taxon>
        <taxon>Perkinsea</taxon>
        <taxon>Perkinsida</taxon>
        <taxon>Perkinsidae</taxon>
        <taxon>Perkinsus</taxon>
    </lineage>
</organism>
<evidence type="ECO:0000256" key="1">
    <source>
        <dbReference type="SAM" id="MobiDB-lite"/>
    </source>
</evidence>
<evidence type="ECO:0000313" key="3">
    <source>
        <dbReference type="Proteomes" id="UP000572268"/>
    </source>
</evidence>
<proteinExistence type="predicted"/>
<name>A0A7J6KW36_PEROL</name>